<keyword evidence="1" id="KW-0902">Two-component regulatory system</keyword>
<dbReference type="Proteomes" id="UP000824755">
    <property type="component" value="Chromosome"/>
</dbReference>
<reference evidence="6 7" key="1">
    <citation type="submission" date="2021-08" db="EMBL/GenBank/DDBJ databases">
        <title>Lysobacter sp. strain CJ11 Genome sequencing and assembly.</title>
        <authorList>
            <person name="Kim I."/>
        </authorList>
    </citation>
    <scope>NUCLEOTIDE SEQUENCE [LARGE SCALE GENOMIC DNA]</scope>
    <source>
        <strain evidence="6 7">CJ11</strain>
    </source>
</reference>
<dbReference type="PROSITE" id="PS50110">
    <property type="entry name" value="RESPONSE_REGULATORY"/>
    <property type="match status" value="1"/>
</dbReference>
<dbReference type="PANTHER" id="PTHR48111:SF69">
    <property type="entry name" value="RESPONSE REGULATOR RECEIVER"/>
    <property type="match status" value="1"/>
</dbReference>
<sequence length="243" mass="26821">MRILVVDDEALARERLRAMLLQMPDVHVLDSADEGAAALATINNEQVDVLLLDILMPGMDGLQLARVLSERADAPGVIFVTAHDAHAVTAFENHAVDYLVKPIRKERLALALTRARQFLLGRAAANRISGSGKHFVSRSRGALRKVPFDSIHYLQADEKYVTAHAEDGVHVIDDTLKSIEAQHGEDFLRIHRNCLVSRSALSALTRGDEGQAWVHLTAVEKPLEVSRRCLAQVKLAFENSTRA</sequence>
<keyword evidence="7" id="KW-1185">Reference proteome</keyword>
<dbReference type="SMART" id="SM00448">
    <property type="entry name" value="REC"/>
    <property type="match status" value="1"/>
</dbReference>
<dbReference type="Gene3D" id="3.40.50.2300">
    <property type="match status" value="1"/>
</dbReference>
<proteinExistence type="predicted"/>
<dbReference type="Gene3D" id="2.40.50.1020">
    <property type="entry name" value="LytTr DNA-binding domain"/>
    <property type="match status" value="1"/>
</dbReference>
<feature type="domain" description="Response regulatory" evidence="4">
    <location>
        <begin position="2"/>
        <end position="116"/>
    </location>
</feature>
<dbReference type="InterPro" id="IPR011006">
    <property type="entry name" value="CheY-like_superfamily"/>
</dbReference>
<evidence type="ECO:0000256" key="2">
    <source>
        <dbReference type="ARBA" id="ARBA00023125"/>
    </source>
</evidence>
<evidence type="ECO:0000256" key="3">
    <source>
        <dbReference type="PROSITE-ProRule" id="PRU00169"/>
    </source>
</evidence>
<name>A0ABX8WSV9_9GAMM</name>
<evidence type="ECO:0000313" key="7">
    <source>
        <dbReference type="Proteomes" id="UP000824755"/>
    </source>
</evidence>
<dbReference type="PANTHER" id="PTHR48111">
    <property type="entry name" value="REGULATOR OF RPOS"/>
    <property type="match status" value="1"/>
</dbReference>
<evidence type="ECO:0000259" key="4">
    <source>
        <dbReference type="PROSITE" id="PS50110"/>
    </source>
</evidence>
<evidence type="ECO:0000259" key="5">
    <source>
        <dbReference type="PROSITE" id="PS50930"/>
    </source>
</evidence>
<keyword evidence="2 6" id="KW-0238">DNA-binding</keyword>
<evidence type="ECO:0000256" key="1">
    <source>
        <dbReference type="ARBA" id="ARBA00023012"/>
    </source>
</evidence>
<dbReference type="InterPro" id="IPR007492">
    <property type="entry name" value="LytTR_DNA-bd_dom"/>
</dbReference>
<dbReference type="Pfam" id="PF04397">
    <property type="entry name" value="LytTR"/>
    <property type="match status" value="1"/>
</dbReference>
<dbReference type="InterPro" id="IPR039420">
    <property type="entry name" value="WalR-like"/>
</dbReference>
<evidence type="ECO:0000313" key="6">
    <source>
        <dbReference type="EMBL" id="QYR53889.1"/>
    </source>
</evidence>
<dbReference type="GO" id="GO:0003677">
    <property type="term" value="F:DNA binding"/>
    <property type="evidence" value="ECO:0007669"/>
    <property type="project" value="UniProtKB-KW"/>
</dbReference>
<accession>A0ABX8WSV9</accession>
<feature type="domain" description="HTH LytTR-type" evidence="5">
    <location>
        <begin position="135"/>
        <end position="239"/>
    </location>
</feature>
<dbReference type="PROSITE" id="PS50930">
    <property type="entry name" value="HTH_LYTTR"/>
    <property type="match status" value="1"/>
</dbReference>
<organism evidence="6 7">
    <name type="scientific">Lysobacter soyae</name>
    <dbReference type="NCBI Taxonomy" id="2764185"/>
    <lineage>
        <taxon>Bacteria</taxon>
        <taxon>Pseudomonadati</taxon>
        <taxon>Pseudomonadota</taxon>
        <taxon>Gammaproteobacteria</taxon>
        <taxon>Lysobacterales</taxon>
        <taxon>Lysobacteraceae</taxon>
        <taxon>Lysobacter</taxon>
    </lineage>
</organism>
<dbReference type="SMART" id="SM00850">
    <property type="entry name" value="LytTR"/>
    <property type="match status" value="1"/>
</dbReference>
<dbReference type="SUPFAM" id="SSF52172">
    <property type="entry name" value="CheY-like"/>
    <property type="match status" value="1"/>
</dbReference>
<dbReference type="InterPro" id="IPR001789">
    <property type="entry name" value="Sig_transdc_resp-reg_receiver"/>
</dbReference>
<gene>
    <name evidence="6" type="ORF">H8L67_02090</name>
</gene>
<protein>
    <submittedName>
        <fullName evidence="6">LytTR family DNA-binding domain-containing protein</fullName>
    </submittedName>
</protein>
<dbReference type="Pfam" id="PF00072">
    <property type="entry name" value="Response_reg"/>
    <property type="match status" value="1"/>
</dbReference>
<keyword evidence="3" id="KW-0597">Phosphoprotein</keyword>
<dbReference type="EMBL" id="CP080544">
    <property type="protein sequence ID" value="QYR53889.1"/>
    <property type="molecule type" value="Genomic_DNA"/>
</dbReference>
<feature type="modified residue" description="4-aspartylphosphate" evidence="3">
    <location>
        <position position="53"/>
    </location>
</feature>